<dbReference type="RefSeq" id="WP_089663458.1">
    <property type="nucleotide sequence ID" value="NZ_LT629745.1"/>
</dbReference>
<dbReference type="GO" id="GO:0016491">
    <property type="term" value="F:oxidoreductase activity"/>
    <property type="evidence" value="ECO:0007669"/>
    <property type="project" value="InterPro"/>
</dbReference>
<evidence type="ECO:0000256" key="3">
    <source>
        <dbReference type="ARBA" id="ARBA00040298"/>
    </source>
</evidence>
<dbReference type="Gene3D" id="3.50.50.60">
    <property type="entry name" value="FAD/NAD(P)-binding domain"/>
    <property type="match status" value="1"/>
</dbReference>
<comment type="subunit">
    <text evidence="2">Interacts with COX5B; this interaction may contribute to localize PYROXD2 to the inner face of the inner mitochondrial membrane.</text>
</comment>
<evidence type="ECO:0000256" key="1">
    <source>
        <dbReference type="ARBA" id="ARBA00037217"/>
    </source>
</evidence>
<feature type="domain" description="Amine oxidase" evidence="4">
    <location>
        <begin position="16"/>
        <end position="247"/>
    </location>
</feature>
<evidence type="ECO:0000256" key="2">
    <source>
        <dbReference type="ARBA" id="ARBA00038825"/>
    </source>
</evidence>
<evidence type="ECO:0000313" key="6">
    <source>
        <dbReference type="Proteomes" id="UP000198858"/>
    </source>
</evidence>
<dbReference type="InterPro" id="IPR036188">
    <property type="entry name" value="FAD/NAD-bd_sf"/>
</dbReference>
<dbReference type="PANTHER" id="PTHR10668:SF105">
    <property type="entry name" value="DEHYDROGENASE-RELATED"/>
    <property type="match status" value="1"/>
</dbReference>
<evidence type="ECO:0000259" key="4">
    <source>
        <dbReference type="Pfam" id="PF01593"/>
    </source>
</evidence>
<dbReference type="STRING" id="1250231.SAMN04488552_2884"/>
<dbReference type="InterPro" id="IPR002937">
    <property type="entry name" value="Amino_oxidase"/>
</dbReference>
<accession>A0A1H1RGE3</accession>
<gene>
    <name evidence="5" type="ORF">SAMN04488552_2884</name>
</gene>
<evidence type="ECO:0000313" key="5">
    <source>
        <dbReference type="EMBL" id="SDS34814.1"/>
    </source>
</evidence>
<reference evidence="5 6" key="1">
    <citation type="submission" date="2016-10" db="EMBL/GenBank/DDBJ databases">
        <authorList>
            <person name="Varghese N."/>
            <person name="Submissions S."/>
        </authorList>
    </citation>
    <scope>NUCLEOTIDE SEQUENCE [LARGE SCALE GENOMIC DNA]</scope>
    <source>
        <strain evidence="5 6">Mar_2010_102</strain>
    </source>
</reference>
<protein>
    <recommendedName>
        <fullName evidence="3">Pyridine nucleotide-disulfide oxidoreductase domain-containing protein 2</fullName>
    </recommendedName>
</protein>
<organism evidence="5 6">
    <name type="scientific">Christiangramia echinicola</name>
    <dbReference type="NCBI Taxonomy" id="279359"/>
    <lineage>
        <taxon>Bacteria</taxon>
        <taxon>Pseudomonadati</taxon>
        <taxon>Bacteroidota</taxon>
        <taxon>Flavobacteriia</taxon>
        <taxon>Flavobacteriales</taxon>
        <taxon>Flavobacteriaceae</taxon>
        <taxon>Christiangramia</taxon>
    </lineage>
</organism>
<dbReference type="Pfam" id="PF01593">
    <property type="entry name" value="Amino_oxidase"/>
    <property type="match status" value="1"/>
</dbReference>
<dbReference type="AlphaFoldDB" id="A0A1H1RGE3"/>
<proteinExistence type="predicted"/>
<dbReference type="PANTHER" id="PTHR10668">
    <property type="entry name" value="PHYTOENE DEHYDROGENASE"/>
    <property type="match status" value="1"/>
</dbReference>
<comment type="function">
    <text evidence="1">Probable oxidoreductase that may play a role as regulator of mitochondrial function.</text>
</comment>
<dbReference type="EMBL" id="LT629745">
    <property type="protein sequence ID" value="SDS34814.1"/>
    <property type="molecule type" value="Genomic_DNA"/>
</dbReference>
<dbReference type="Proteomes" id="UP000198858">
    <property type="component" value="Chromosome I"/>
</dbReference>
<name>A0A1H1RGE3_9FLAO</name>
<keyword evidence="6" id="KW-1185">Reference proteome</keyword>
<sequence>MNKEFDAVITGSGINGISAAIRLQKIGLKTLIVEQSSSPGGSTKTEELTLKNFLHDVGSAIHPMAYASPYLRTLNLESYGLEWIFPEIAFAHPFPDGSALSCYQDLDKTAAQFGEDKQSFKHLFGQLVESWENIENDLLAPLGIPKDPVNFLKFGFKALPSAKLLSNHYFKNAKSKAFFYGAAAHSCLSMESIASSSFGLVLGIMALKFNWPFPKGGAYQIVNALLSCYGEAGGDIRLNYEVNSMKDLPKASTYLFDLTPKQLLKLEGTNFTAMYRRRMENYNYGPGVFKIDWALKGPIPFLNEDCKKAGTLHIGFSAEEISESEKLVNNGEISNKPYILLAQQSRFDPSRAPDGKHTAWAYCHVPFGNTDDQTMLIEDQIEKIAPGFKDLILKKSKMSAKQLQSFNPNIIGGDINGGTQDITQLFTRPIAKSSPYATSNKYIYICSSSTPPGGGVHGMCGYHAANKVLKDHFKNIKTPRKS</sequence>
<dbReference type="SUPFAM" id="SSF51905">
    <property type="entry name" value="FAD/NAD(P)-binding domain"/>
    <property type="match status" value="1"/>
</dbReference>